<keyword evidence="1" id="KW-0472">Membrane</keyword>
<keyword evidence="1" id="KW-1133">Transmembrane helix</keyword>
<sequence length="227" mass="24992">MGYKDDTSSTGTPGGFSDEPLVSPPKKPFYRRGGFWFLVVLLCVCAAVIPPLVVFRDRLGTTPSTPFDDPPVWNGLGPNQNPFGSCFTMQATAFQPYWKQQQTTTWCGAQFNKSSPIFALPLLNMSIAAGASVPVTHDVNRTLYDQMTRNWCGAEATIRGPNGTFQAILGDANAWTTIDLNMNLFERIKGVPVGTYADPDAARWMDGIRVCFTGNRTNVYNGYPHSY</sequence>
<gene>
    <name evidence="2" type="ORF">SRS1_16049</name>
</gene>
<reference evidence="2 3" key="1">
    <citation type="submission" date="2017-02" db="EMBL/GenBank/DDBJ databases">
        <authorList>
            <person name="Peterson S.W."/>
        </authorList>
    </citation>
    <scope>NUCLEOTIDE SEQUENCE [LARGE SCALE GENOMIC DNA]</scope>
    <source>
        <strain evidence="2 3">SRS1_H2-8</strain>
    </source>
</reference>
<evidence type="ECO:0000313" key="3">
    <source>
        <dbReference type="Proteomes" id="UP000239563"/>
    </source>
</evidence>
<dbReference type="EMBL" id="LT795069">
    <property type="protein sequence ID" value="SJX65190.1"/>
    <property type="molecule type" value="Genomic_DNA"/>
</dbReference>
<evidence type="ECO:0000313" key="2">
    <source>
        <dbReference type="EMBL" id="SJX65190.1"/>
    </source>
</evidence>
<accession>A0A2N8UK94</accession>
<evidence type="ECO:0000256" key="1">
    <source>
        <dbReference type="SAM" id="Phobius"/>
    </source>
</evidence>
<proteinExistence type="predicted"/>
<name>A0A2N8UK94_9BASI</name>
<organism evidence="2 3">
    <name type="scientific">Sporisorium reilianum f. sp. reilianum</name>
    <dbReference type="NCBI Taxonomy" id="72559"/>
    <lineage>
        <taxon>Eukaryota</taxon>
        <taxon>Fungi</taxon>
        <taxon>Dikarya</taxon>
        <taxon>Basidiomycota</taxon>
        <taxon>Ustilaginomycotina</taxon>
        <taxon>Ustilaginomycetes</taxon>
        <taxon>Ustilaginales</taxon>
        <taxon>Ustilaginaceae</taxon>
        <taxon>Sporisorium</taxon>
    </lineage>
</organism>
<keyword evidence="1" id="KW-0812">Transmembrane</keyword>
<dbReference type="AlphaFoldDB" id="A0A2N8UK94"/>
<dbReference type="Proteomes" id="UP000239563">
    <property type="component" value="Chromosome XVI"/>
</dbReference>
<protein>
    <submittedName>
        <fullName evidence="2">Uncharacterized protein</fullName>
    </submittedName>
</protein>
<feature type="transmembrane region" description="Helical" evidence="1">
    <location>
        <begin position="35"/>
        <end position="55"/>
    </location>
</feature>